<evidence type="ECO:0000313" key="6">
    <source>
        <dbReference type="EMBL" id="KAA9031165.1"/>
    </source>
</evidence>
<dbReference type="PANTHER" id="PTHR30419">
    <property type="entry name" value="HTH-TYPE TRANSCRIPTIONAL REGULATOR YBHD"/>
    <property type="match status" value="1"/>
</dbReference>
<dbReference type="InterPro" id="IPR005119">
    <property type="entry name" value="LysR_subst-bd"/>
</dbReference>
<evidence type="ECO:0000259" key="5">
    <source>
        <dbReference type="PROSITE" id="PS50931"/>
    </source>
</evidence>
<dbReference type="AlphaFoldDB" id="A0A5J5I601"/>
<dbReference type="PRINTS" id="PR00039">
    <property type="entry name" value="HTHLYSR"/>
</dbReference>
<keyword evidence="2" id="KW-0805">Transcription regulation</keyword>
<keyword evidence="3" id="KW-0238">DNA-binding</keyword>
<comment type="similarity">
    <text evidence="1">Belongs to the LysR transcriptional regulatory family.</text>
</comment>
<dbReference type="PANTHER" id="PTHR30419:SF24">
    <property type="entry name" value="HTH-TYPE TRANSCRIPTIONAL REGULATOR CZCR"/>
    <property type="match status" value="1"/>
</dbReference>
<dbReference type="InterPro" id="IPR036388">
    <property type="entry name" value="WH-like_DNA-bd_sf"/>
</dbReference>
<keyword evidence="7" id="KW-1185">Reference proteome</keyword>
<evidence type="ECO:0000256" key="1">
    <source>
        <dbReference type="ARBA" id="ARBA00009437"/>
    </source>
</evidence>
<dbReference type="InterPro" id="IPR036390">
    <property type="entry name" value="WH_DNA-bd_sf"/>
</dbReference>
<dbReference type="Proteomes" id="UP000326671">
    <property type="component" value="Unassembled WGS sequence"/>
</dbReference>
<dbReference type="GO" id="GO:0003700">
    <property type="term" value="F:DNA-binding transcription factor activity"/>
    <property type="evidence" value="ECO:0007669"/>
    <property type="project" value="InterPro"/>
</dbReference>
<dbReference type="InterPro" id="IPR050950">
    <property type="entry name" value="HTH-type_LysR_regulators"/>
</dbReference>
<dbReference type="GO" id="GO:0005829">
    <property type="term" value="C:cytosol"/>
    <property type="evidence" value="ECO:0007669"/>
    <property type="project" value="TreeGrafter"/>
</dbReference>
<keyword evidence="4" id="KW-0804">Transcription</keyword>
<evidence type="ECO:0000256" key="2">
    <source>
        <dbReference type="ARBA" id="ARBA00023015"/>
    </source>
</evidence>
<dbReference type="EMBL" id="VYKL01000005">
    <property type="protein sequence ID" value="KAA9031165.1"/>
    <property type="molecule type" value="Genomic_DNA"/>
</dbReference>
<dbReference type="PROSITE" id="PS50931">
    <property type="entry name" value="HTH_LYSR"/>
    <property type="match status" value="1"/>
</dbReference>
<dbReference type="Gene3D" id="1.10.10.10">
    <property type="entry name" value="Winged helix-like DNA-binding domain superfamily/Winged helix DNA-binding domain"/>
    <property type="match status" value="1"/>
</dbReference>
<name>A0A5J5I601_9BACI</name>
<evidence type="ECO:0000256" key="3">
    <source>
        <dbReference type="ARBA" id="ARBA00023125"/>
    </source>
</evidence>
<organism evidence="6 7">
    <name type="scientific">Niallia endozanthoxylica</name>
    <dbReference type="NCBI Taxonomy" id="2036016"/>
    <lineage>
        <taxon>Bacteria</taxon>
        <taxon>Bacillati</taxon>
        <taxon>Bacillota</taxon>
        <taxon>Bacilli</taxon>
        <taxon>Bacillales</taxon>
        <taxon>Bacillaceae</taxon>
        <taxon>Niallia</taxon>
    </lineage>
</organism>
<dbReference type="SUPFAM" id="SSF46785">
    <property type="entry name" value="Winged helix' DNA-binding domain"/>
    <property type="match status" value="1"/>
</dbReference>
<reference evidence="6 7" key="1">
    <citation type="submission" date="2019-09" db="EMBL/GenBank/DDBJ databases">
        <title>Whole genome sequences of isolates from the Mars Exploration Rovers.</title>
        <authorList>
            <person name="Seuylemezian A."/>
            <person name="Vaishampayan P."/>
        </authorList>
    </citation>
    <scope>NUCLEOTIDE SEQUENCE [LARGE SCALE GENOMIC DNA]</scope>
    <source>
        <strain evidence="6 7">MER_TA_151</strain>
    </source>
</reference>
<dbReference type="GO" id="GO:0003677">
    <property type="term" value="F:DNA binding"/>
    <property type="evidence" value="ECO:0007669"/>
    <property type="project" value="UniProtKB-KW"/>
</dbReference>
<evidence type="ECO:0000256" key="4">
    <source>
        <dbReference type="ARBA" id="ARBA00023163"/>
    </source>
</evidence>
<sequence>MTLSRYEIFFTVVESGSLTKAGELLKLTQSGVSHAITSLENEFGFSLLTRGRSGIQLTSNGERIITYIREVLLIDERMKQEVAAINGLDIGIVKIGTFTSVASQWLPHIINRFEHDYPGITLKLFEGDYSTLEEWVLQGVIDCGFLTLPTPKSLEFHPLKKDKMLCILSDQHPLHSQEQISFKQIQAEPMILPKEGWDNEIQQIFRENNIKPNIKFRVSDDQAIKSMVQENLGISIRPKMTLAHIPDNVRILNLENDFFRIIGIATKPNMSPATKKFMDCVHSWLSDHNLLDF</sequence>
<protein>
    <submittedName>
        <fullName evidence="6">LysR family transcriptional regulator</fullName>
    </submittedName>
</protein>
<comment type="caution">
    <text evidence="6">The sequence shown here is derived from an EMBL/GenBank/DDBJ whole genome shotgun (WGS) entry which is preliminary data.</text>
</comment>
<dbReference type="Pfam" id="PF00126">
    <property type="entry name" value="HTH_1"/>
    <property type="match status" value="1"/>
</dbReference>
<evidence type="ECO:0000313" key="7">
    <source>
        <dbReference type="Proteomes" id="UP000326671"/>
    </source>
</evidence>
<dbReference type="RefSeq" id="WP_150438248.1">
    <property type="nucleotide sequence ID" value="NZ_VYKL01000005.1"/>
</dbReference>
<gene>
    <name evidence="6" type="ORF">F4V44_01670</name>
</gene>
<dbReference type="InterPro" id="IPR000847">
    <property type="entry name" value="LysR_HTH_N"/>
</dbReference>
<dbReference type="Gene3D" id="3.40.190.290">
    <property type="match status" value="1"/>
</dbReference>
<accession>A0A5J5I601</accession>
<proteinExistence type="inferred from homology"/>
<dbReference type="SUPFAM" id="SSF53850">
    <property type="entry name" value="Periplasmic binding protein-like II"/>
    <property type="match status" value="1"/>
</dbReference>
<feature type="domain" description="HTH lysR-type" evidence="5">
    <location>
        <begin position="1"/>
        <end position="58"/>
    </location>
</feature>
<dbReference type="Pfam" id="PF03466">
    <property type="entry name" value="LysR_substrate"/>
    <property type="match status" value="1"/>
</dbReference>
<dbReference type="OrthoDB" id="63123at2"/>
<dbReference type="CDD" id="cd05466">
    <property type="entry name" value="PBP2_LTTR_substrate"/>
    <property type="match status" value="1"/>
</dbReference>